<dbReference type="STRING" id="7897.ENSLACP00000011107"/>
<organism evidence="1 2">
    <name type="scientific">Latimeria chalumnae</name>
    <name type="common">Coelacanth</name>
    <dbReference type="NCBI Taxonomy" id="7897"/>
    <lineage>
        <taxon>Eukaryota</taxon>
        <taxon>Metazoa</taxon>
        <taxon>Chordata</taxon>
        <taxon>Craniata</taxon>
        <taxon>Vertebrata</taxon>
        <taxon>Euteleostomi</taxon>
        <taxon>Coelacanthiformes</taxon>
        <taxon>Coelacanthidae</taxon>
        <taxon>Latimeria</taxon>
    </lineage>
</organism>
<dbReference type="Ensembl" id="ENSLACT00000011190.2">
    <property type="protein sequence ID" value="ENSLACP00000011107.2"/>
    <property type="gene ID" value="ENSLACG00000009774.2"/>
</dbReference>
<dbReference type="Bgee" id="ENSLACG00000009774">
    <property type="expression patterns" value="Expressed in post-anal tail muscle and 6 other cell types or tissues"/>
</dbReference>
<dbReference type="Proteomes" id="UP000008672">
    <property type="component" value="Unassembled WGS sequence"/>
</dbReference>
<dbReference type="GeneTree" id="ENSGT00390000000324"/>
<reference evidence="1" key="2">
    <citation type="submission" date="2025-08" db="UniProtKB">
        <authorList>
            <consortium name="Ensembl"/>
        </authorList>
    </citation>
    <scope>IDENTIFICATION</scope>
</reference>
<dbReference type="KEGG" id="lcm:102365331"/>
<dbReference type="CTD" id="84262"/>
<reference evidence="1" key="3">
    <citation type="submission" date="2025-09" db="UniProtKB">
        <authorList>
            <consortium name="Ensembl"/>
        </authorList>
    </citation>
    <scope>IDENTIFICATION</scope>
</reference>
<dbReference type="InParanoid" id="H3AN86"/>
<dbReference type="HOGENOM" id="CLU_133503_1_0_1"/>
<dbReference type="PANTHER" id="PTHR31051">
    <property type="entry name" value="PROTEASOME ASSEMBLY CHAPERONE 3"/>
    <property type="match status" value="1"/>
</dbReference>
<dbReference type="OMA" id="IHVCAKN"/>
<dbReference type="AlphaFoldDB" id="H3AN86"/>
<reference evidence="2" key="1">
    <citation type="submission" date="2011-08" db="EMBL/GenBank/DDBJ databases">
        <title>The draft genome of Latimeria chalumnae.</title>
        <authorList>
            <person name="Di Palma F."/>
            <person name="Alfoldi J."/>
            <person name="Johnson J."/>
            <person name="Berlin A."/>
            <person name="Gnerre S."/>
            <person name="Jaffe D."/>
            <person name="MacCallum I."/>
            <person name="Young S."/>
            <person name="Walker B.J."/>
            <person name="Lander E."/>
            <person name="Lindblad-Toh K."/>
        </authorList>
    </citation>
    <scope>NUCLEOTIDE SEQUENCE [LARGE SCALE GENOMIC DNA]</scope>
    <source>
        <strain evidence="2">Wild caught</strain>
    </source>
</reference>
<gene>
    <name evidence="1" type="primary">PSMG3</name>
</gene>
<dbReference type="Pfam" id="PF10178">
    <property type="entry name" value="PAC3"/>
    <property type="match status" value="1"/>
</dbReference>
<dbReference type="Gene3D" id="3.30.230.90">
    <property type="match status" value="1"/>
</dbReference>
<dbReference type="InterPro" id="IPR018788">
    <property type="entry name" value="Proteasome_assmbl_chp_3"/>
</dbReference>
<evidence type="ECO:0000313" key="1">
    <source>
        <dbReference type="Ensembl" id="ENSLACP00000011107.2"/>
    </source>
</evidence>
<keyword evidence="2" id="KW-1185">Reference proteome</keyword>
<dbReference type="GO" id="GO:0043248">
    <property type="term" value="P:proteasome assembly"/>
    <property type="evidence" value="ECO:0007669"/>
    <property type="project" value="InterPro"/>
</dbReference>
<dbReference type="OrthoDB" id="5839at2759"/>
<dbReference type="EMBL" id="AFYH01097916">
    <property type="status" value="NOT_ANNOTATED_CDS"/>
    <property type="molecule type" value="Genomic_DNA"/>
</dbReference>
<dbReference type="FunCoup" id="H3AN86">
    <property type="interactions" value="406"/>
</dbReference>
<dbReference type="eggNOG" id="KOG4828">
    <property type="taxonomic scope" value="Eukaryota"/>
</dbReference>
<sequence length="122" mass="13252">MAMKPILESKQKIEEINGVRTEVVCTAFSDHIFVVVTQFGKMGTLILVTPSTIPSDINKPTFTTKVLLGKDEPLAHVCAKNLVTSVSEASGNRPVLLALALKDTNIEGLKSMKGMIHSCQVW</sequence>
<accession>H3AN86</accession>
<proteinExistence type="predicted"/>
<dbReference type="GeneID" id="102365331"/>
<dbReference type="InterPro" id="IPR053720">
    <property type="entry name" value="Psm_Assembly_Chaperone"/>
</dbReference>
<dbReference type="RefSeq" id="XP_005999027.1">
    <property type="nucleotide sequence ID" value="XM_005998965.2"/>
</dbReference>
<name>H3AN86_LATCH</name>
<dbReference type="PANTHER" id="PTHR31051:SF1">
    <property type="entry name" value="PROTEASOME ASSEMBLY CHAPERONE 3"/>
    <property type="match status" value="1"/>
</dbReference>
<protein>
    <submittedName>
        <fullName evidence="1">Proteasome assembly chaperone 3</fullName>
    </submittedName>
</protein>
<evidence type="ECO:0000313" key="2">
    <source>
        <dbReference type="Proteomes" id="UP000008672"/>
    </source>
</evidence>